<dbReference type="AlphaFoldDB" id="A0A250LIN9"/>
<accession>A0A250LIN9</accession>
<protein>
    <submittedName>
        <fullName evidence="1">Uncharacterized protein</fullName>
    </submittedName>
</protein>
<reference evidence="1" key="1">
    <citation type="journal article" date="2016" name="Biosci. Biotechnol. Biochem.">
        <title>Bioconversion of AHX to AOH by resting cells of Burkholderia contaminans CH-1.</title>
        <authorList>
            <person name="Choi J.H."/>
            <person name="Kikuchi A."/>
            <person name="Pumkaeo P."/>
            <person name="Hirai H."/>
            <person name="Tokuyama S."/>
            <person name="Kawagishi H."/>
        </authorList>
    </citation>
    <scope>NUCLEOTIDE SEQUENCE</scope>
    <source>
        <strain evidence="1">CH-1</strain>
    </source>
</reference>
<sequence length="114" mass="12125">MHGAILDYSLILDNFISYESNLENHSIRLLSRGCARRAAASEIGAKSAEHAVTAASSPVVSRAASAATTSGAARLRAAVGPPKRCVRIRTFASAPHRKSACRQPEQAVMETSQY</sequence>
<gene>
    <name evidence="1" type="ORF">BCCH1_68910</name>
</gene>
<dbReference type="EMBL" id="AP018359">
    <property type="protein sequence ID" value="BBA44387.1"/>
    <property type="molecule type" value="Genomic_DNA"/>
</dbReference>
<reference evidence="1" key="2">
    <citation type="journal article" date="2017" name="Genome Announc.">
        <title>High-Quality Draft Genome Sequence of Burkholderia contaminans CH-1, a Gram-Negative Bacterium That Metabolizes 2-Azahypoxanthine, a Plant Growth-Regulating Compound.</title>
        <authorList>
            <person name="Choi J.-H."/>
            <person name="Sugiura H."/>
            <person name="Moriuchi R."/>
            <person name="Kawagishi H."/>
            <person name="Dohra H."/>
        </authorList>
    </citation>
    <scope>NUCLEOTIDE SEQUENCE</scope>
    <source>
        <strain evidence="1">CH-1</strain>
    </source>
</reference>
<evidence type="ECO:0000313" key="1">
    <source>
        <dbReference type="EMBL" id="BBA44387.1"/>
    </source>
</evidence>
<proteinExistence type="predicted"/>
<name>A0A250LIN9_9BURK</name>
<organism evidence="1">
    <name type="scientific">Burkholderia contaminans</name>
    <dbReference type="NCBI Taxonomy" id="488447"/>
    <lineage>
        <taxon>Bacteria</taxon>
        <taxon>Pseudomonadati</taxon>
        <taxon>Pseudomonadota</taxon>
        <taxon>Betaproteobacteria</taxon>
        <taxon>Burkholderiales</taxon>
        <taxon>Burkholderiaceae</taxon>
        <taxon>Burkholderia</taxon>
        <taxon>Burkholderia cepacia complex</taxon>
    </lineage>
</organism>